<dbReference type="Pfam" id="PF00072">
    <property type="entry name" value="Response_reg"/>
    <property type="match status" value="1"/>
</dbReference>
<evidence type="ECO:0000256" key="2">
    <source>
        <dbReference type="ARBA" id="ARBA00022490"/>
    </source>
</evidence>
<feature type="domain" description="HTH araC/xylS-type" evidence="9">
    <location>
        <begin position="422"/>
        <end position="520"/>
    </location>
</feature>
<dbReference type="GO" id="GO:0000160">
    <property type="term" value="P:phosphorelay signal transduction system"/>
    <property type="evidence" value="ECO:0007669"/>
    <property type="project" value="UniProtKB-KW"/>
</dbReference>
<proteinExistence type="predicted"/>
<dbReference type="SUPFAM" id="SSF46689">
    <property type="entry name" value="Homeodomain-like"/>
    <property type="match status" value="2"/>
</dbReference>
<evidence type="ECO:0000256" key="4">
    <source>
        <dbReference type="ARBA" id="ARBA00023012"/>
    </source>
</evidence>
<evidence type="ECO:0000256" key="5">
    <source>
        <dbReference type="ARBA" id="ARBA00023015"/>
    </source>
</evidence>
<dbReference type="Gene3D" id="3.40.50.2300">
    <property type="match status" value="1"/>
</dbReference>
<dbReference type="Proteomes" id="UP000632125">
    <property type="component" value="Unassembled WGS sequence"/>
</dbReference>
<protein>
    <submittedName>
        <fullName evidence="11">Response regulator transcription factor</fullName>
    </submittedName>
</protein>
<dbReference type="EMBL" id="JACXIY010000024">
    <property type="protein sequence ID" value="MBD2870828.1"/>
    <property type="molecule type" value="Genomic_DNA"/>
</dbReference>
<evidence type="ECO:0000256" key="3">
    <source>
        <dbReference type="ARBA" id="ARBA00022553"/>
    </source>
</evidence>
<dbReference type="SMART" id="SM00448">
    <property type="entry name" value="REC"/>
    <property type="match status" value="1"/>
</dbReference>
<evidence type="ECO:0000313" key="11">
    <source>
        <dbReference type="EMBL" id="MBD2870828.1"/>
    </source>
</evidence>
<keyword evidence="6" id="KW-0238">DNA-binding</keyword>
<evidence type="ECO:0000256" key="8">
    <source>
        <dbReference type="PROSITE-ProRule" id="PRU00169"/>
    </source>
</evidence>
<keyword evidence="7" id="KW-0804">Transcription</keyword>
<dbReference type="InterPro" id="IPR011006">
    <property type="entry name" value="CheY-like_superfamily"/>
</dbReference>
<evidence type="ECO:0000259" key="10">
    <source>
        <dbReference type="PROSITE" id="PS50110"/>
    </source>
</evidence>
<comment type="subcellular location">
    <subcellularLocation>
        <location evidence="1">Cytoplasm</location>
    </subcellularLocation>
</comment>
<feature type="domain" description="Response regulatory" evidence="10">
    <location>
        <begin position="3"/>
        <end position="121"/>
    </location>
</feature>
<keyword evidence="4" id="KW-0902">Two-component regulatory system</keyword>
<sequence length="522" mass="59737">MYRVLLVDDEEFVRQGLKELIDWPACGFEVMDEAGNGEDALEIIRREKPELVITDIRMPVLDGLGLIRKVVQEERLSTCFIVVSGYNEFTYAQQAVKFGVCDFLLKPIDEAALQEALIALRDKLRREAVLHRQSDQLRKSEAVSLLIKGEYDERQVPEWGSWLGIPPGSPVYYVFVEVNDAHPWNDRARDVTNERMIEEVRHAVARLCPAVVGAHVHEHRDRLGLAIPAAHLPAGRDIGQFASALQKRLAGATGLPVFIYAGQAADGLARLRDAYESAKDALLYKFTDEEQTVFIYENVRRSSLNYVVLDGSFCQQLNEAMEEKDEAAMARAVDRIFGEFRNRLLAPEAVKASIHRCVSGILEMLARMEADKRSLRTLAPIIAWQDLNISMRELKRLFADFVTECSQWMAGRRKEALRGGIQKIKAYIDANYASNMSLKSIAGRFYMNPVYLGQLFKKAYGVYFNDYLLRLRIEEAKRLIRQTDLRIYEIAEKVGFNNAEYFVTQFEKIESTTPTEYRNKWR</sequence>
<dbReference type="PROSITE" id="PS50110">
    <property type="entry name" value="RESPONSE_REGULATORY"/>
    <property type="match status" value="1"/>
</dbReference>
<dbReference type="Pfam" id="PF17853">
    <property type="entry name" value="GGDEF_2"/>
    <property type="match status" value="1"/>
</dbReference>
<evidence type="ECO:0000259" key="9">
    <source>
        <dbReference type="PROSITE" id="PS01124"/>
    </source>
</evidence>
<keyword evidence="3 8" id="KW-0597">Phosphoprotein</keyword>
<evidence type="ECO:0000256" key="7">
    <source>
        <dbReference type="ARBA" id="ARBA00023163"/>
    </source>
</evidence>
<organism evidence="11 12">
    <name type="scientific">Paenibacillus arenilitoris</name>
    <dbReference type="NCBI Taxonomy" id="2772299"/>
    <lineage>
        <taxon>Bacteria</taxon>
        <taxon>Bacillati</taxon>
        <taxon>Bacillota</taxon>
        <taxon>Bacilli</taxon>
        <taxon>Bacillales</taxon>
        <taxon>Paenibacillaceae</taxon>
        <taxon>Paenibacillus</taxon>
    </lineage>
</organism>
<evidence type="ECO:0000313" key="12">
    <source>
        <dbReference type="Proteomes" id="UP000632125"/>
    </source>
</evidence>
<feature type="modified residue" description="4-aspartylphosphate" evidence="8">
    <location>
        <position position="55"/>
    </location>
</feature>
<dbReference type="GO" id="GO:0005737">
    <property type="term" value="C:cytoplasm"/>
    <property type="evidence" value="ECO:0007669"/>
    <property type="project" value="UniProtKB-SubCell"/>
</dbReference>
<dbReference type="InterPro" id="IPR051552">
    <property type="entry name" value="HptR"/>
</dbReference>
<dbReference type="PRINTS" id="PR00032">
    <property type="entry name" value="HTHARAC"/>
</dbReference>
<dbReference type="InterPro" id="IPR001789">
    <property type="entry name" value="Sig_transdc_resp-reg_receiver"/>
</dbReference>
<keyword evidence="12" id="KW-1185">Reference proteome</keyword>
<dbReference type="InterPro" id="IPR041522">
    <property type="entry name" value="CdaR_GGDEF"/>
</dbReference>
<gene>
    <name evidence="11" type="ORF">IDH41_19780</name>
</gene>
<dbReference type="CDD" id="cd17536">
    <property type="entry name" value="REC_YesN-like"/>
    <property type="match status" value="1"/>
</dbReference>
<dbReference type="PANTHER" id="PTHR42713">
    <property type="entry name" value="HISTIDINE KINASE-RELATED"/>
    <property type="match status" value="1"/>
</dbReference>
<dbReference type="PANTHER" id="PTHR42713:SF3">
    <property type="entry name" value="TRANSCRIPTIONAL REGULATORY PROTEIN HPTR"/>
    <property type="match status" value="1"/>
</dbReference>
<dbReference type="PROSITE" id="PS00041">
    <property type="entry name" value="HTH_ARAC_FAMILY_1"/>
    <property type="match status" value="1"/>
</dbReference>
<keyword evidence="5" id="KW-0805">Transcription regulation</keyword>
<comment type="caution">
    <text evidence="11">The sequence shown here is derived from an EMBL/GenBank/DDBJ whole genome shotgun (WGS) entry which is preliminary data.</text>
</comment>
<accession>A0A927H7N0</accession>
<dbReference type="AlphaFoldDB" id="A0A927H7N0"/>
<dbReference type="InterPro" id="IPR020449">
    <property type="entry name" value="Tscrpt_reg_AraC-type_HTH"/>
</dbReference>
<dbReference type="SMART" id="SM00342">
    <property type="entry name" value="HTH_ARAC"/>
    <property type="match status" value="1"/>
</dbReference>
<dbReference type="GO" id="GO:0043565">
    <property type="term" value="F:sequence-specific DNA binding"/>
    <property type="evidence" value="ECO:0007669"/>
    <property type="project" value="InterPro"/>
</dbReference>
<evidence type="ECO:0000256" key="6">
    <source>
        <dbReference type="ARBA" id="ARBA00023125"/>
    </source>
</evidence>
<dbReference type="SUPFAM" id="SSF52172">
    <property type="entry name" value="CheY-like"/>
    <property type="match status" value="1"/>
</dbReference>
<dbReference type="InterPro" id="IPR018062">
    <property type="entry name" value="HTH_AraC-typ_CS"/>
</dbReference>
<name>A0A927H7N0_9BACL</name>
<dbReference type="Pfam" id="PF12833">
    <property type="entry name" value="HTH_18"/>
    <property type="match status" value="1"/>
</dbReference>
<reference evidence="11" key="1">
    <citation type="submission" date="2020-09" db="EMBL/GenBank/DDBJ databases">
        <title>A novel bacterium of genus Paenibacillus, isolated from South China Sea.</title>
        <authorList>
            <person name="Huang H."/>
            <person name="Mo K."/>
            <person name="Hu Y."/>
        </authorList>
    </citation>
    <scope>NUCLEOTIDE SEQUENCE</scope>
    <source>
        <strain evidence="11">IB182493</strain>
    </source>
</reference>
<evidence type="ECO:0000256" key="1">
    <source>
        <dbReference type="ARBA" id="ARBA00004496"/>
    </source>
</evidence>
<dbReference type="InterPro" id="IPR009057">
    <property type="entry name" value="Homeodomain-like_sf"/>
</dbReference>
<dbReference type="InterPro" id="IPR018060">
    <property type="entry name" value="HTH_AraC"/>
</dbReference>
<dbReference type="GO" id="GO:0003700">
    <property type="term" value="F:DNA-binding transcription factor activity"/>
    <property type="evidence" value="ECO:0007669"/>
    <property type="project" value="InterPro"/>
</dbReference>
<keyword evidence="2" id="KW-0963">Cytoplasm</keyword>
<dbReference type="PROSITE" id="PS01124">
    <property type="entry name" value="HTH_ARAC_FAMILY_2"/>
    <property type="match status" value="1"/>
</dbReference>
<dbReference type="RefSeq" id="WP_190864078.1">
    <property type="nucleotide sequence ID" value="NZ_JACXIY010000024.1"/>
</dbReference>
<dbReference type="Gene3D" id="1.10.10.60">
    <property type="entry name" value="Homeodomain-like"/>
    <property type="match status" value="2"/>
</dbReference>